<feature type="chain" id="PRO_5045013445" description="Carboxylic ester hydrolase" evidence="3">
    <location>
        <begin position="18"/>
        <end position="588"/>
    </location>
</feature>
<dbReference type="InterPro" id="IPR002018">
    <property type="entry name" value="CarbesteraseB"/>
</dbReference>
<dbReference type="InterPro" id="IPR029058">
    <property type="entry name" value="AB_hydrolase_fold"/>
</dbReference>
<evidence type="ECO:0000259" key="4">
    <source>
        <dbReference type="Pfam" id="PF00135"/>
    </source>
</evidence>
<keyword evidence="2 3" id="KW-0378">Hydrolase</keyword>
<keyword evidence="3" id="KW-0732">Signal</keyword>
<dbReference type="SUPFAM" id="SSF53474">
    <property type="entry name" value="alpha/beta-Hydrolases"/>
    <property type="match status" value="1"/>
</dbReference>
<name>A0ABR1UDJ5_9PEZI</name>
<dbReference type="EMBL" id="JAQQWK010000001">
    <property type="protein sequence ID" value="KAK8056767.1"/>
    <property type="molecule type" value="Genomic_DNA"/>
</dbReference>
<evidence type="ECO:0000313" key="5">
    <source>
        <dbReference type="EMBL" id="KAK8056767.1"/>
    </source>
</evidence>
<keyword evidence="6" id="KW-1185">Reference proteome</keyword>
<dbReference type="Proteomes" id="UP001444661">
    <property type="component" value="Unassembled WGS sequence"/>
</dbReference>
<dbReference type="EC" id="3.1.1.-" evidence="3"/>
<dbReference type="Gene3D" id="3.40.50.1820">
    <property type="entry name" value="alpha/beta hydrolase"/>
    <property type="match status" value="1"/>
</dbReference>
<feature type="signal peptide" evidence="3">
    <location>
        <begin position="1"/>
        <end position="17"/>
    </location>
</feature>
<proteinExistence type="inferred from homology"/>
<dbReference type="Pfam" id="PF00135">
    <property type="entry name" value="COesterase"/>
    <property type="match status" value="1"/>
</dbReference>
<sequence>MAYQLIVALSLACLVPAQCLVAHLDYGTFQGAYNAEYNISYWQKIPYAAPPVGENRFRAPQPPHPIDKQVYNSSQTFDMCPQRTVNGSEDCLYLGLYSRPWTEGQPLRPVVVTFYGGGFAQGSASFTIPPPAYPILNVSSSGYSDSHGHDKRRGDDGMLFVYPNYRVNAFGFLPGRQVAADPHSDPNAGLLDQEAALRWTQRHIRHFGGDPAHVSVWGQSAGGGSVIAQTIAAQQRHIRGTGPATPAKPLFRQALASSPFWPKTYRNEAPEAQWRYDRLANLTGCGGTTTVDSLRCLKQVDVQTIREASLQVSQSLKYSTSYYSWVPVIDGTFLPEPLSEVVVSTRVAANRSPCRTNSTLPFAFAMYNTHEGESFIPPGFESAEGTGETPFNSSVASFRKWVEGYLPGFSSADRQRLEELYPESGSTGTSPGGGGYNDTYTRAGLVYRDSVLACPAYWMTGTASRGAWLGEYTIAPAKHASDVYWWNTVNSAQQTDRIHYEGYADPADRAEQRLLVSTVRPVAYAARVEPVTAEKGDEAVVFFGFWATGMADMARHRQTVANEEALYDTYDEGPDEAEHVEGNTPLWD</sequence>
<protein>
    <recommendedName>
        <fullName evidence="3">Carboxylic ester hydrolase</fullName>
        <ecNumber evidence="3">3.1.1.-</ecNumber>
    </recommendedName>
</protein>
<feature type="domain" description="Carboxylesterase type B" evidence="4">
    <location>
        <begin position="21"/>
        <end position="463"/>
    </location>
</feature>
<accession>A0ABR1UDJ5</accession>
<dbReference type="InterPro" id="IPR050309">
    <property type="entry name" value="Type-B_Carboxylest/Lipase"/>
</dbReference>
<dbReference type="InterPro" id="IPR019826">
    <property type="entry name" value="Carboxylesterase_B_AS"/>
</dbReference>
<evidence type="ECO:0000256" key="1">
    <source>
        <dbReference type="ARBA" id="ARBA00005964"/>
    </source>
</evidence>
<dbReference type="PROSITE" id="PS00122">
    <property type="entry name" value="CARBOXYLESTERASE_B_1"/>
    <property type="match status" value="1"/>
</dbReference>
<comment type="caution">
    <text evidence="5">The sequence shown here is derived from an EMBL/GenBank/DDBJ whole genome shotgun (WGS) entry which is preliminary data.</text>
</comment>
<gene>
    <name evidence="5" type="ORF">PG993_001994</name>
</gene>
<reference evidence="5 6" key="1">
    <citation type="submission" date="2023-01" db="EMBL/GenBank/DDBJ databases">
        <title>Analysis of 21 Apiospora genomes using comparative genomics revels a genus with tremendous synthesis potential of carbohydrate active enzymes and secondary metabolites.</title>
        <authorList>
            <person name="Sorensen T."/>
        </authorList>
    </citation>
    <scope>NUCLEOTIDE SEQUENCE [LARGE SCALE GENOMIC DNA]</scope>
    <source>
        <strain evidence="5 6">CBS 33761</strain>
    </source>
</reference>
<evidence type="ECO:0000313" key="6">
    <source>
        <dbReference type="Proteomes" id="UP001444661"/>
    </source>
</evidence>
<evidence type="ECO:0000256" key="2">
    <source>
        <dbReference type="ARBA" id="ARBA00022801"/>
    </source>
</evidence>
<dbReference type="PANTHER" id="PTHR11559">
    <property type="entry name" value="CARBOXYLESTERASE"/>
    <property type="match status" value="1"/>
</dbReference>
<evidence type="ECO:0000256" key="3">
    <source>
        <dbReference type="RuleBase" id="RU361235"/>
    </source>
</evidence>
<comment type="similarity">
    <text evidence="1 3">Belongs to the type-B carboxylesterase/lipase family.</text>
</comment>
<organism evidence="5 6">
    <name type="scientific">Apiospora rasikravindrae</name>
    <dbReference type="NCBI Taxonomy" id="990691"/>
    <lineage>
        <taxon>Eukaryota</taxon>
        <taxon>Fungi</taxon>
        <taxon>Dikarya</taxon>
        <taxon>Ascomycota</taxon>
        <taxon>Pezizomycotina</taxon>
        <taxon>Sordariomycetes</taxon>
        <taxon>Xylariomycetidae</taxon>
        <taxon>Amphisphaeriales</taxon>
        <taxon>Apiosporaceae</taxon>
        <taxon>Apiospora</taxon>
    </lineage>
</organism>